<dbReference type="SUPFAM" id="SSF51366">
    <property type="entry name" value="Ribulose-phoshate binding barrel"/>
    <property type="match status" value="1"/>
</dbReference>
<dbReference type="FunFam" id="3.20.20.70:FF:000004">
    <property type="entry name" value="Ribulose-phosphate 3-epimerase"/>
    <property type="match status" value="1"/>
</dbReference>
<evidence type="ECO:0000256" key="9">
    <source>
        <dbReference type="ARBA" id="ARBA00023235"/>
    </source>
</evidence>
<keyword evidence="13" id="KW-0170">Cobalt</keyword>
<accession>A0A212LRP0</accession>
<comment type="function">
    <text evidence="10">Catalyzes the reversible epimerization of D-ribulose 5-phosphate to D-xylulose 5-phosphate.</text>
</comment>
<feature type="binding site" evidence="10 14">
    <location>
        <begin position="199"/>
        <end position="200"/>
    </location>
    <ligand>
        <name>substrate</name>
    </ligand>
</feature>
<feature type="binding site" evidence="10 13">
    <location>
        <position position="68"/>
    </location>
    <ligand>
        <name>a divalent metal cation</name>
        <dbReference type="ChEBI" id="CHEBI:60240"/>
    </ligand>
</feature>
<evidence type="ECO:0000313" key="15">
    <source>
        <dbReference type="EMBL" id="SCM80059.1"/>
    </source>
</evidence>
<feature type="binding site" evidence="10">
    <location>
        <begin position="177"/>
        <end position="179"/>
    </location>
    <ligand>
        <name>substrate</name>
    </ligand>
</feature>
<comment type="cofactor">
    <cofactor evidence="4">
        <name>Zn(2+)</name>
        <dbReference type="ChEBI" id="CHEBI:29105"/>
    </cofactor>
</comment>
<keyword evidence="13" id="KW-0862">Zinc</keyword>
<reference evidence="15" key="1">
    <citation type="submission" date="2016-08" db="EMBL/GenBank/DDBJ databases">
        <authorList>
            <person name="Seilhamer J.J."/>
        </authorList>
    </citation>
    <scope>NUCLEOTIDE SEQUENCE</scope>
    <source>
        <strain evidence="15">86</strain>
    </source>
</reference>
<evidence type="ECO:0000256" key="4">
    <source>
        <dbReference type="ARBA" id="ARBA00001947"/>
    </source>
</evidence>
<organism evidence="15">
    <name type="scientific">uncultured Sporomusa sp</name>
    <dbReference type="NCBI Taxonomy" id="307249"/>
    <lineage>
        <taxon>Bacteria</taxon>
        <taxon>Bacillati</taxon>
        <taxon>Bacillota</taxon>
        <taxon>Negativicutes</taxon>
        <taxon>Selenomonadales</taxon>
        <taxon>Sporomusaceae</taxon>
        <taxon>Sporomusa</taxon>
        <taxon>environmental samples</taxon>
    </lineage>
</organism>
<dbReference type="GO" id="GO:0019323">
    <property type="term" value="P:pentose catabolic process"/>
    <property type="evidence" value="ECO:0007669"/>
    <property type="project" value="UniProtKB-UniRule"/>
</dbReference>
<keyword evidence="9 10" id="KW-0413">Isomerase</keyword>
<dbReference type="InterPro" id="IPR026019">
    <property type="entry name" value="Ribul_P_3_epim"/>
</dbReference>
<dbReference type="PANTHER" id="PTHR11749">
    <property type="entry name" value="RIBULOSE-5-PHOSPHATE-3-EPIMERASE"/>
    <property type="match status" value="1"/>
</dbReference>
<evidence type="ECO:0000256" key="5">
    <source>
        <dbReference type="ARBA" id="ARBA00001954"/>
    </source>
</evidence>
<keyword evidence="13" id="KW-0464">Manganese</keyword>
<evidence type="ECO:0000256" key="11">
    <source>
        <dbReference type="PIRNR" id="PIRNR001461"/>
    </source>
</evidence>
<protein>
    <recommendedName>
        <fullName evidence="7 10">Ribulose-phosphate 3-epimerase</fullName>
        <ecNumber evidence="7 10">5.1.3.1</ecNumber>
    </recommendedName>
</protein>
<dbReference type="InterPro" id="IPR013785">
    <property type="entry name" value="Aldolase_TIM"/>
</dbReference>
<dbReference type="NCBIfam" id="TIGR01163">
    <property type="entry name" value="rpe"/>
    <property type="match status" value="1"/>
</dbReference>
<evidence type="ECO:0000256" key="8">
    <source>
        <dbReference type="ARBA" id="ARBA00022723"/>
    </source>
</evidence>
<comment type="cofactor">
    <cofactor evidence="3">
        <name>Co(2+)</name>
        <dbReference type="ChEBI" id="CHEBI:48828"/>
    </cofactor>
</comment>
<evidence type="ECO:0000256" key="6">
    <source>
        <dbReference type="ARBA" id="ARBA00009541"/>
    </source>
</evidence>
<evidence type="ECO:0000256" key="10">
    <source>
        <dbReference type="HAMAP-Rule" id="MF_02227"/>
    </source>
</evidence>
<evidence type="ECO:0000256" key="1">
    <source>
        <dbReference type="ARBA" id="ARBA00001782"/>
    </source>
</evidence>
<dbReference type="PROSITE" id="PS01086">
    <property type="entry name" value="RIBUL_P_3_EPIMER_2"/>
    <property type="match status" value="1"/>
</dbReference>
<comment type="catalytic activity">
    <reaction evidence="1 10 11">
        <text>D-ribulose 5-phosphate = D-xylulose 5-phosphate</text>
        <dbReference type="Rhea" id="RHEA:13677"/>
        <dbReference type="ChEBI" id="CHEBI:57737"/>
        <dbReference type="ChEBI" id="CHEBI:58121"/>
        <dbReference type="EC" id="5.1.3.1"/>
    </reaction>
</comment>
<dbReference type="GO" id="GO:0005737">
    <property type="term" value="C:cytoplasm"/>
    <property type="evidence" value="ECO:0007669"/>
    <property type="project" value="UniProtKB-ARBA"/>
</dbReference>
<dbReference type="AlphaFoldDB" id="A0A212LRP0"/>
<feature type="binding site" evidence="10 13">
    <location>
        <position position="177"/>
    </location>
    <ligand>
        <name>a divalent metal cation</name>
        <dbReference type="ChEBI" id="CHEBI:60240"/>
    </ligand>
</feature>
<dbReference type="RefSeq" id="WP_075755662.1">
    <property type="nucleotide sequence ID" value="NZ_LT608335.1"/>
</dbReference>
<dbReference type="GO" id="GO:0004750">
    <property type="term" value="F:D-ribulose-phosphate 3-epimerase activity"/>
    <property type="evidence" value="ECO:0007669"/>
    <property type="project" value="UniProtKB-UniRule"/>
</dbReference>
<dbReference type="Gene3D" id="3.20.20.70">
    <property type="entry name" value="Aldolase class I"/>
    <property type="match status" value="1"/>
</dbReference>
<dbReference type="NCBIfam" id="NF004076">
    <property type="entry name" value="PRK05581.1-4"/>
    <property type="match status" value="1"/>
</dbReference>
<keyword evidence="8 10" id="KW-0479">Metal-binding</keyword>
<gene>
    <name evidence="10 15" type="primary">rpe</name>
    <name evidence="15" type="ORF">KL86SPO_30237</name>
</gene>
<dbReference type="PIRSF" id="PIRSF001461">
    <property type="entry name" value="RPE"/>
    <property type="match status" value="1"/>
</dbReference>
<keyword evidence="10 11" id="KW-0119">Carbohydrate metabolism</keyword>
<dbReference type="Pfam" id="PF00834">
    <property type="entry name" value="Ribul_P_3_epim"/>
    <property type="match status" value="1"/>
</dbReference>
<comment type="cofactor">
    <cofactor evidence="2">
        <name>Mn(2+)</name>
        <dbReference type="ChEBI" id="CHEBI:29035"/>
    </cofactor>
</comment>
<comment type="cofactor">
    <cofactor evidence="10 13">
        <name>a divalent metal cation</name>
        <dbReference type="ChEBI" id="CHEBI:60240"/>
    </cofactor>
    <text evidence="10 13">Binds 1 divalent metal cation per subunit.</text>
</comment>
<comment type="pathway">
    <text evidence="10">Carbohydrate degradation.</text>
</comment>
<evidence type="ECO:0000256" key="14">
    <source>
        <dbReference type="PIRSR" id="PIRSR001461-3"/>
    </source>
</evidence>
<dbReference type="GO" id="GO:0046872">
    <property type="term" value="F:metal ion binding"/>
    <property type="evidence" value="ECO:0007669"/>
    <property type="project" value="UniProtKB-UniRule"/>
</dbReference>
<dbReference type="EC" id="5.1.3.1" evidence="7 10"/>
<dbReference type="PROSITE" id="PS01085">
    <property type="entry name" value="RIBUL_P_3_EPIMER_1"/>
    <property type="match status" value="1"/>
</dbReference>
<name>A0A212LRP0_9FIRM</name>
<feature type="active site" description="Proton donor" evidence="10 12">
    <location>
        <position position="177"/>
    </location>
</feature>
<feature type="binding site" evidence="14">
    <location>
        <position position="179"/>
    </location>
    <ligand>
        <name>substrate</name>
    </ligand>
</feature>
<comment type="cofactor">
    <cofactor evidence="5">
        <name>Fe(2+)</name>
        <dbReference type="ChEBI" id="CHEBI:29033"/>
    </cofactor>
</comment>
<dbReference type="InterPro" id="IPR011060">
    <property type="entry name" value="RibuloseP-bd_barrel"/>
</dbReference>
<dbReference type="GO" id="GO:0006098">
    <property type="term" value="P:pentose-phosphate shunt"/>
    <property type="evidence" value="ECO:0007669"/>
    <property type="project" value="UniProtKB-UniRule"/>
</dbReference>
<evidence type="ECO:0000256" key="3">
    <source>
        <dbReference type="ARBA" id="ARBA00001941"/>
    </source>
</evidence>
<evidence type="ECO:0000256" key="12">
    <source>
        <dbReference type="PIRSR" id="PIRSR001461-1"/>
    </source>
</evidence>
<dbReference type="HAMAP" id="MF_02227">
    <property type="entry name" value="RPE"/>
    <property type="match status" value="1"/>
</dbReference>
<dbReference type="CDD" id="cd00429">
    <property type="entry name" value="RPE"/>
    <property type="match status" value="1"/>
</dbReference>
<feature type="binding site" evidence="10 13">
    <location>
        <position position="37"/>
    </location>
    <ligand>
        <name>a divalent metal cation</name>
        <dbReference type="ChEBI" id="CHEBI:60240"/>
    </ligand>
</feature>
<dbReference type="InterPro" id="IPR000056">
    <property type="entry name" value="Ribul_P_3_epim-like"/>
</dbReference>
<feature type="binding site" evidence="10 14">
    <location>
        <begin position="144"/>
        <end position="147"/>
    </location>
    <ligand>
        <name>substrate</name>
    </ligand>
</feature>
<feature type="binding site" evidence="10 14">
    <location>
        <position position="68"/>
    </location>
    <ligand>
        <name>substrate</name>
    </ligand>
</feature>
<feature type="binding site" evidence="10 13">
    <location>
        <position position="35"/>
    </location>
    <ligand>
        <name>a divalent metal cation</name>
        <dbReference type="ChEBI" id="CHEBI:60240"/>
    </ligand>
</feature>
<evidence type="ECO:0000256" key="2">
    <source>
        <dbReference type="ARBA" id="ARBA00001936"/>
    </source>
</evidence>
<evidence type="ECO:0000256" key="13">
    <source>
        <dbReference type="PIRSR" id="PIRSR001461-2"/>
    </source>
</evidence>
<comment type="similarity">
    <text evidence="6 10 11">Belongs to the ribulose-phosphate 3-epimerase family.</text>
</comment>
<dbReference type="EMBL" id="FMJE01000003">
    <property type="protein sequence ID" value="SCM80059.1"/>
    <property type="molecule type" value="Genomic_DNA"/>
</dbReference>
<proteinExistence type="inferred from homology"/>
<feature type="binding site" evidence="10 14">
    <location>
        <position position="10"/>
    </location>
    <ligand>
        <name>substrate</name>
    </ligand>
</feature>
<sequence>MTKTIKIAPSILSADFSRLADEIIKIEQAGADWVHIDVMDGHFVPNLTFGAPVVAAIRKVTPLPFDVHLMVNNPQDLIEPFARAGADIITVHAETAPHLHRLIQTIKELGKKAGVSLNPSTPLSAVEEVLADVDMLLIMSVNPGFGGQKFIPSAVDKIARLKSMLDERNLIVDIEVDGGINAATARQVIAAGANILVAGSAVYGAPDIPQAINAIRGT</sequence>
<feature type="active site" description="Proton acceptor" evidence="10 12">
    <location>
        <position position="37"/>
    </location>
</feature>
<evidence type="ECO:0000256" key="7">
    <source>
        <dbReference type="ARBA" id="ARBA00013188"/>
    </source>
</evidence>